<accession>A0A4Y9T3N6</accession>
<name>A0A4Y9T3N6_9BURK</name>
<sequence length="491" mass="53009">MTRLRLLAAAVLMTAAGLAASAELGVLAPALHDNAPATRPVPDGKGSAPVLTRVRDGKLFSALQREAAHGFTASMLELDELAMQVAGAGKQTTWLQLAQEDGGFARRGFWLQDGSAMRWVDEPMVDLVVNEASIADGSFEEIFAHELGHVILRRLVPNLPNGYSRTEHHSFSVTDQPTAFDEGWATHFQGIASLLTGNERLRAFDAGLEGKPFLPLWLSNLDRESRIIGMRQNWFVHRQVTPDGADDAIVRHDLSTLFDRARLKNAPQMLATEGVLATVFYRQLAPSSRAGLAARYAPMFRSLRALSADKLDADTALLPALAQAMQRTDPAEGQRFVTTLTQTTYGALSSPEIKAATEALAAPGRLGDGDAFVPALQAIRKQFDAELAQVQAHPDKLAAHAGPALWLAHPGHKVAGQPLVVDLNTAEREHLLALPGIDANACERALASRARDGNFTSIADFAARAGLDAPQARAFEAMAQELKRMGPNRRE</sequence>
<dbReference type="InterPro" id="IPR010994">
    <property type="entry name" value="RuvA_2-like"/>
</dbReference>
<keyword evidence="3" id="KW-1185">Reference proteome</keyword>
<evidence type="ECO:0008006" key="4">
    <source>
        <dbReference type="Google" id="ProtNLM"/>
    </source>
</evidence>
<dbReference type="RefSeq" id="WP_135188480.1">
    <property type="nucleotide sequence ID" value="NZ_SPUM01000026.1"/>
</dbReference>
<dbReference type="AlphaFoldDB" id="A0A4Y9T3N6"/>
<dbReference type="Proteomes" id="UP000297258">
    <property type="component" value="Unassembled WGS sequence"/>
</dbReference>
<dbReference type="OrthoDB" id="9790239at2"/>
<feature type="chain" id="PRO_5021192948" description="Peptidase M48 domain-containing protein" evidence="1">
    <location>
        <begin position="22"/>
        <end position="491"/>
    </location>
</feature>
<evidence type="ECO:0000313" key="2">
    <source>
        <dbReference type="EMBL" id="TFW34395.1"/>
    </source>
</evidence>
<keyword evidence="1" id="KW-0732">Signal</keyword>
<dbReference type="EMBL" id="SPUM01000026">
    <property type="protein sequence ID" value="TFW34395.1"/>
    <property type="molecule type" value="Genomic_DNA"/>
</dbReference>
<comment type="caution">
    <text evidence="2">The sequence shown here is derived from an EMBL/GenBank/DDBJ whole genome shotgun (WGS) entry which is preliminary data.</text>
</comment>
<proteinExistence type="predicted"/>
<feature type="signal peptide" evidence="1">
    <location>
        <begin position="1"/>
        <end position="21"/>
    </location>
</feature>
<reference evidence="2 3" key="1">
    <citation type="submission" date="2019-03" db="EMBL/GenBank/DDBJ databases">
        <title>Draft genome of Massilia hortus sp. nov., a novel bacterial species of the Oxalobacteraceae family.</title>
        <authorList>
            <person name="Peta V."/>
            <person name="Raths R."/>
            <person name="Bucking H."/>
        </authorList>
    </citation>
    <scope>NUCLEOTIDE SEQUENCE [LARGE SCALE GENOMIC DNA]</scope>
    <source>
        <strain evidence="2 3">ONC3</strain>
    </source>
</reference>
<gene>
    <name evidence="2" type="ORF">E4O92_04125</name>
</gene>
<organism evidence="2 3">
    <name type="scientific">Massilia horti</name>
    <dbReference type="NCBI Taxonomy" id="2562153"/>
    <lineage>
        <taxon>Bacteria</taxon>
        <taxon>Pseudomonadati</taxon>
        <taxon>Pseudomonadota</taxon>
        <taxon>Betaproteobacteria</taxon>
        <taxon>Burkholderiales</taxon>
        <taxon>Oxalobacteraceae</taxon>
        <taxon>Telluria group</taxon>
        <taxon>Massilia</taxon>
    </lineage>
</organism>
<dbReference type="SUPFAM" id="SSF47781">
    <property type="entry name" value="RuvA domain 2-like"/>
    <property type="match status" value="1"/>
</dbReference>
<evidence type="ECO:0000313" key="3">
    <source>
        <dbReference type="Proteomes" id="UP000297258"/>
    </source>
</evidence>
<evidence type="ECO:0000256" key="1">
    <source>
        <dbReference type="SAM" id="SignalP"/>
    </source>
</evidence>
<protein>
    <recommendedName>
        <fullName evidence="4">Peptidase M48 domain-containing protein</fullName>
    </recommendedName>
</protein>